<sequence>MSLRVILAVTIISFGIFRLGDSHSNTMYKKTLRNKSALCNDGSRAVYYLGLQKTSKWIIFLESGAYCLTKTQCLKRFGNDYSNVLMTSKHMPNTIGGRDLLSTSPNENELFNDNFRLLNKGLSQASQVVLSGSSAGAVGVFNLVQWLQDLFSSKRLYISISVIIDGGWFINFQESITSAVLEELYVTGKPLSRACADSTYGYPCCLSASCMLARGYYPSNVPTIFLFSMYDIYIIRNIVTRLSERVSVAENGATDLLTAIDSYGGAMNQSLFAIKPGFSNLSYFVPACFQHTFFSMSSLRDQGEMLHYSKVFTQGNALFGTSKKPGNWLHIAIRRENETISLHSTLVKWIKKRDQPIRVTDSCLGAMCNPTCPESLKLVDTAVDWGEVLNGVVLVVSLVISCVCVAMKIYFKVSTCQLDEDIIPLANVQTLTQETSQETTNGYTNIFYRTIQYLRMALRYNPGCNEMESKEFSTEEVERRERNENSGAFSPTHSCDQEMGTWTSERTKHSCTLGMNNVTLRFKQGEFIAIIGILRSGKTALLRLLSGRLTCECKQMQR</sequence>
<dbReference type="AlphaFoldDB" id="A0A6S7FL88"/>
<dbReference type="PANTHER" id="PTHR21562:SF122">
    <property type="entry name" value="PALMITOLEOYL-PROTEIN CARBOXYLESTERASE NOTUM"/>
    <property type="match status" value="1"/>
</dbReference>
<dbReference type="SUPFAM" id="SSF52540">
    <property type="entry name" value="P-loop containing nucleoside triphosphate hydrolases"/>
    <property type="match status" value="1"/>
</dbReference>
<dbReference type="InterPro" id="IPR004963">
    <property type="entry name" value="PAE/NOTUM"/>
</dbReference>
<evidence type="ECO:0000313" key="3">
    <source>
        <dbReference type="Proteomes" id="UP001152795"/>
    </source>
</evidence>
<name>A0A6S7FL88_PARCT</name>
<dbReference type="Pfam" id="PF03283">
    <property type="entry name" value="PAE"/>
    <property type="match status" value="2"/>
</dbReference>
<gene>
    <name evidence="2" type="ORF">PACLA_8A068183</name>
</gene>
<comment type="caution">
    <text evidence="2">The sequence shown here is derived from an EMBL/GenBank/DDBJ whole genome shotgun (WGS) entry which is preliminary data.</text>
</comment>
<dbReference type="InterPro" id="IPR027417">
    <property type="entry name" value="P-loop_NTPase"/>
</dbReference>
<keyword evidence="3" id="KW-1185">Reference proteome</keyword>
<dbReference type="Gene3D" id="3.40.50.300">
    <property type="entry name" value="P-loop containing nucleotide triphosphate hydrolases"/>
    <property type="match status" value="1"/>
</dbReference>
<feature type="non-terminal residue" evidence="2">
    <location>
        <position position="1"/>
    </location>
</feature>
<proteinExistence type="inferred from homology"/>
<dbReference type="Proteomes" id="UP001152795">
    <property type="component" value="Unassembled WGS sequence"/>
</dbReference>
<accession>A0A6S7FL88</accession>
<dbReference type="EMBL" id="CACRXK020000007">
    <property type="protein sequence ID" value="CAB3976649.1"/>
    <property type="molecule type" value="Genomic_DNA"/>
</dbReference>
<protein>
    <submittedName>
        <fullName evidence="2">ABC transporter G family member 2</fullName>
    </submittedName>
</protein>
<dbReference type="PANTHER" id="PTHR21562">
    <property type="entry name" value="NOTUM-RELATED"/>
    <property type="match status" value="1"/>
</dbReference>
<organism evidence="2 3">
    <name type="scientific">Paramuricea clavata</name>
    <name type="common">Red gorgonian</name>
    <name type="synonym">Violescent sea-whip</name>
    <dbReference type="NCBI Taxonomy" id="317549"/>
    <lineage>
        <taxon>Eukaryota</taxon>
        <taxon>Metazoa</taxon>
        <taxon>Cnidaria</taxon>
        <taxon>Anthozoa</taxon>
        <taxon>Octocorallia</taxon>
        <taxon>Malacalcyonacea</taxon>
        <taxon>Plexauridae</taxon>
        <taxon>Paramuricea</taxon>
    </lineage>
</organism>
<dbReference type="OrthoDB" id="5958642at2759"/>
<dbReference type="GO" id="GO:0016787">
    <property type="term" value="F:hydrolase activity"/>
    <property type="evidence" value="ECO:0007669"/>
    <property type="project" value="InterPro"/>
</dbReference>
<comment type="similarity">
    <text evidence="1">Belongs to the pectinacetylesterase family. Notum subfamily.</text>
</comment>
<evidence type="ECO:0000313" key="2">
    <source>
        <dbReference type="EMBL" id="CAB3976649.1"/>
    </source>
</evidence>
<reference evidence="2" key="1">
    <citation type="submission" date="2020-04" db="EMBL/GenBank/DDBJ databases">
        <authorList>
            <person name="Alioto T."/>
            <person name="Alioto T."/>
            <person name="Gomez Garrido J."/>
        </authorList>
    </citation>
    <scope>NUCLEOTIDE SEQUENCE</scope>
    <source>
        <strain evidence="2">A484AB</strain>
    </source>
</reference>
<evidence type="ECO:0000256" key="1">
    <source>
        <dbReference type="ARBA" id="ARBA00010213"/>
    </source>
</evidence>